<feature type="coiled-coil region" evidence="1">
    <location>
        <begin position="456"/>
        <end position="490"/>
    </location>
</feature>
<protein>
    <recommendedName>
        <fullName evidence="4">ATPase involved in DNA repair</fullName>
    </recommendedName>
</protein>
<evidence type="ECO:0008006" key="4">
    <source>
        <dbReference type="Google" id="ProtNLM"/>
    </source>
</evidence>
<dbReference type="RefSeq" id="WP_324691958.1">
    <property type="nucleotide sequence ID" value="NZ_BAABCR010000003.1"/>
</dbReference>
<sequence>MSYTGFNRGSEWRKWDLHIHTPETKKNDQFEGNTIEEKWKKYIESINESTEDIAVVGITDYFSIDNYFKFKEHVKQGKITKKFNLILPNIEIRVTPVTGSATPINLHCIFNPQIENQIDTRFLSKLNFSFSGSNYSAKKEELIRLGKSLPGKSGISDEEAYSEGINNYVISIDTVREIFEKDTDLRENTIIVVSNKSTDGASGIRNHENFFISSSQSQLDATRWSIYQFADAVFSSSEKDYLYFIGQGPDDKKSLIEKCGKLMPCYHGCDAHENSKIFKPDLNRFCWIKADPTFQGLKQTVYECEDRVKIQTIKPDIKNDRFIIDKLQFIDDGKLFGNQNIFLNENLNAIIGGKSSGKSLLLYSTAKSIDPEQVDKTSKRLGFEGYNFGANRFDFKVIWKNGDEDLLSDIHGTKNHKITYIPQLYINYLVEKNNKEDLNLLIKNILLQDSKFKMFYDRKIESIENETTEIDRLLNEYIKTRNELLVLQQKKKDIGLSANIKSGYEKIEQEISKGQQLLNLTPEEILKYNQLLNQKSISENKLRVLNIEEVTLNKVITEIQNSKFNLLGKRNDQGIVELKGQIERLLDELVEIPEYIINIRAKIEVDYNKLINNVKLDISKLDIANNRIKTNLEISSIDEQLKPYAEKLAGQKELQKLGEQLQSEKIKFLTALENEKQFENLFAEYKKIREQISFLLKTRNELYKQIESEINNSNNVIGKDIQLNCKVIYKLSKFVLNDQTNKVSIGSEHFYKTLIDQEFVNYDLVAVFFKKPLRSSDDKLYYNDNEFIPLKTKINFEDILRGLVKDNLELDYTVTYKGDNLLNMSPGKKGTVLLILFLQISSYEFPILIDQPEDNLDNRTIYELLCRMIKEKKKERQIIIVSHNANLVVATDTENIIVANQRGQDGETEVTNYRFEYVNGSLEHSFGKQINISVLESQGIREHVCDILEGGDEAFKQRERKYSIK</sequence>
<evidence type="ECO:0000313" key="2">
    <source>
        <dbReference type="EMBL" id="GAA4022423.1"/>
    </source>
</evidence>
<evidence type="ECO:0000256" key="1">
    <source>
        <dbReference type="SAM" id="Coils"/>
    </source>
</evidence>
<keyword evidence="1" id="KW-0175">Coiled coil</keyword>
<keyword evidence="3" id="KW-1185">Reference proteome</keyword>
<dbReference type="InterPro" id="IPR027417">
    <property type="entry name" value="P-loop_NTPase"/>
</dbReference>
<dbReference type="EMBL" id="BAABCR010000003">
    <property type="protein sequence ID" value="GAA4022423.1"/>
    <property type="molecule type" value="Genomic_DNA"/>
</dbReference>
<evidence type="ECO:0000313" key="3">
    <source>
        <dbReference type="Proteomes" id="UP001500968"/>
    </source>
</evidence>
<reference evidence="3" key="1">
    <citation type="journal article" date="2019" name="Int. J. Syst. Evol. Microbiol.">
        <title>The Global Catalogue of Microorganisms (GCM) 10K type strain sequencing project: providing services to taxonomists for standard genome sequencing and annotation.</title>
        <authorList>
            <consortium name="The Broad Institute Genomics Platform"/>
            <consortium name="The Broad Institute Genome Sequencing Center for Infectious Disease"/>
            <person name="Wu L."/>
            <person name="Ma J."/>
        </authorList>
    </citation>
    <scope>NUCLEOTIDE SEQUENCE [LARGE SCALE GENOMIC DNA]</scope>
    <source>
        <strain evidence="3">JCM 17064</strain>
    </source>
</reference>
<proteinExistence type="predicted"/>
<comment type="caution">
    <text evidence="2">The sequence shown here is derived from an EMBL/GenBank/DDBJ whole genome shotgun (WGS) entry which is preliminary data.</text>
</comment>
<dbReference type="NCBIfam" id="NF045780">
    <property type="entry name" value="TrlF_fam_ATP"/>
    <property type="match status" value="1"/>
</dbReference>
<dbReference type="SUPFAM" id="SSF52540">
    <property type="entry name" value="P-loop containing nucleoside triphosphate hydrolases"/>
    <property type="match status" value="1"/>
</dbReference>
<dbReference type="InterPro" id="IPR054787">
    <property type="entry name" value="TrlF_ATPase"/>
</dbReference>
<organism evidence="2 3">
    <name type="scientific">Flavobacterium cheonhonense</name>
    <dbReference type="NCBI Taxonomy" id="706185"/>
    <lineage>
        <taxon>Bacteria</taxon>
        <taxon>Pseudomonadati</taxon>
        <taxon>Bacteroidota</taxon>
        <taxon>Flavobacteriia</taxon>
        <taxon>Flavobacteriales</taxon>
        <taxon>Flavobacteriaceae</taxon>
        <taxon>Flavobacterium</taxon>
    </lineage>
</organism>
<gene>
    <name evidence="2" type="ORF">GCM10022386_01650</name>
</gene>
<dbReference type="Proteomes" id="UP001500968">
    <property type="component" value="Unassembled WGS sequence"/>
</dbReference>
<accession>A0ABP7T814</accession>
<name>A0ABP7T814_9FLAO</name>
<dbReference type="Gene3D" id="3.40.50.300">
    <property type="entry name" value="P-loop containing nucleotide triphosphate hydrolases"/>
    <property type="match status" value="1"/>
</dbReference>